<evidence type="ECO:0000256" key="4">
    <source>
        <dbReference type="ARBA" id="ARBA00022679"/>
    </source>
</evidence>
<dbReference type="PROSITE" id="PS50109">
    <property type="entry name" value="HIS_KIN"/>
    <property type="match status" value="1"/>
</dbReference>
<dbReference type="InterPro" id="IPR003594">
    <property type="entry name" value="HATPase_dom"/>
</dbReference>
<dbReference type="CDD" id="cd00075">
    <property type="entry name" value="HATPase"/>
    <property type="match status" value="1"/>
</dbReference>
<gene>
    <name evidence="10" type="primary">phoR_2</name>
    <name evidence="10" type="ORF">NCTC9128_04893</name>
</gene>
<name>A0A2X3EQP7_KLEPN</name>
<keyword evidence="10" id="KW-0813">Transport</keyword>
<protein>
    <recommendedName>
        <fullName evidence="2">histidine kinase</fullName>
        <ecNumber evidence="2">2.7.13.3</ecNumber>
    </recommendedName>
</protein>
<evidence type="ECO:0000256" key="5">
    <source>
        <dbReference type="ARBA" id="ARBA00022741"/>
    </source>
</evidence>
<dbReference type="GO" id="GO:0007234">
    <property type="term" value="P:osmosensory signaling via phosphorelay pathway"/>
    <property type="evidence" value="ECO:0007669"/>
    <property type="project" value="TreeGrafter"/>
</dbReference>
<keyword evidence="7" id="KW-0067">ATP-binding</keyword>
<proteinExistence type="predicted"/>
<keyword evidence="3" id="KW-0597">Phosphoprotein</keyword>
<dbReference type="InterPro" id="IPR005467">
    <property type="entry name" value="His_kinase_dom"/>
</dbReference>
<evidence type="ECO:0000256" key="2">
    <source>
        <dbReference type="ARBA" id="ARBA00012438"/>
    </source>
</evidence>
<keyword evidence="5" id="KW-0547">Nucleotide-binding</keyword>
<keyword evidence="6 10" id="KW-0418">Kinase</keyword>
<dbReference type="PANTHER" id="PTHR42878">
    <property type="entry name" value="TWO-COMPONENT HISTIDINE KINASE"/>
    <property type="match status" value="1"/>
</dbReference>
<dbReference type="AlphaFoldDB" id="A0A2X3EQP7"/>
<evidence type="ECO:0000259" key="9">
    <source>
        <dbReference type="PROSITE" id="PS50109"/>
    </source>
</evidence>
<dbReference type="SUPFAM" id="SSF55874">
    <property type="entry name" value="ATPase domain of HSP90 chaperone/DNA topoisomerase II/histidine kinase"/>
    <property type="match status" value="1"/>
</dbReference>
<evidence type="ECO:0000256" key="6">
    <source>
        <dbReference type="ARBA" id="ARBA00022777"/>
    </source>
</evidence>
<dbReference type="InterPro" id="IPR050351">
    <property type="entry name" value="BphY/WalK/GraS-like"/>
</dbReference>
<dbReference type="GO" id="GO:0034220">
    <property type="term" value="P:monoatomic ion transmembrane transport"/>
    <property type="evidence" value="ECO:0007669"/>
    <property type="project" value="UniProtKB-KW"/>
</dbReference>
<reference evidence="10 11" key="1">
    <citation type="submission" date="2018-06" db="EMBL/GenBank/DDBJ databases">
        <authorList>
            <consortium name="Pathogen Informatics"/>
            <person name="Doyle S."/>
        </authorList>
    </citation>
    <scope>NUCLEOTIDE SEQUENCE [LARGE SCALE GENOMIC DNA]</scope>
    <source>
        <strain evidence="10 11">NCTC9128</strain>
    </source>
</reference>
<dbReference type="EC" id="2.7.13.3" evidence="2"/>
<evidence type="ECO:0000256" key="3">
    <source>
        <dbReference type="ARBA" id="ARBA00022553"/>
    </source>
</evidence>
<dbReference type="Gene3D" id="3.30.565.10">
    <property type="entry name" value="Histidine kinase-like ATPase, C-terminal domain"/>
    <property type="match status" value="1"/>
</dbReference>
<dbReference type="GO" id="GO:0030295">
    <property type="term" value="F:protein kinase activator activity"/>
    <property type="evidence" value="ECO:0007669"/>
    <property type="project" value="TreeGrafter"/>
</dbReference>
<comment type="catalytic activity">
    <reaction evidence="1">
        <text>ATP + protein L-histidine = ADP + protein N-phospho-L-histidine.</text>
        <dbReference type="EC" id="2.7.13.3"/>
    </reaction>
</comment>
<evidence type="ECO:0000256" key="1">
    <source>
        <dbReference type="ARBA" id="ARBA00000085"/>
    </source>
</evidence>
<evidence type="ECO:0000313" key="10">
    <source>
        <dbReference type="EMBL" id="SQC38751.1"/>
    </source>
</evidence>
<keyword evidence="10" id="KW-0406">Ion transport</keyword>
<feature type="domain" description="Histidine kinase" evidence="9">
    <location>
        <begin position="1"/>
        <end position="137"/>
    </location>
</feature>
<organism evidence="10 11">
    <name type="scientific">Klebsiella pneumoniae</name>
    <dbReference type="NCBI Taxonomy" id="573"/>
    <lineage>
        <taxon>Bacteria</taxon>
        <taxon>Pseudomonadati</taxon>
        <taxon>Pseudomonadota</taxon>
        <taxon>Gammaproteobacteria</taxon>
        <taxon>Enterobacterales</taxon>
        <taxon>Enterobacteriaceae</taxon>
        <taxon>Klebsiella/Raoultella group</taxon>
        <taxon>Klebsiella</taxon>
        <taxon>Klebsiella pneumoniae complex</taxon>
    </lineage>
</organism>
<evidence type="ECO:0000313" key="11">
    <source>
        <dbReference type="Proteomes" id="UP000251088"/>
    </source>
</evidence>
<accession>A0A2X3EQP7</accession>
<dbReference type="EMBL" id="UAWN01000013">
    <property type="protein sequence ID" value="SQC38751.1"/>
    <property type="molecule type" value="Genomic_DNA"/>
</dbReference>
<dbReference type="GO" id="GO:0004673">
    <property type="term" value="F:protein histidine kinase activity"/>
    <property type="evidence" value="ECO:0007669"/>
    <property type="project" value="UniProtKB-EC"/>
</dbReference>
<keyword evidence="10" id="KW-0407">Ion channel</keyword>
<sequence length="137" mass="15532">MRHLSQQLFELARLEHGGIKPQRERFAMGELISDVAQKFELTARTREVNLHIDVPGPLPLINADVSMIERVVTNLLDNAMRHTPVGGEIRLAVWQENQQLQVEVADNGAGVDAALRDDLFQRRRRCLPRHRGRIAVG</sequence>
<keyword evidence="8" id="KW-0902">Two-component regulatory system</keyword>
<keyword evidence="4 10" id="KW-0808">Transferase</keyword>
<dbReference type="PANTHER" id="PTHR42878:SF7">
    <property type="entry name" value="SENSOR HISTIDINE KINASE GLRK"/>
    <property type="match status" value="1"/>
</dbReference>
<dbReference type="GO" id="GO:0005524">
    <property type="term" value="F:ATP binding"/>
    <property type="evidence" value="ECO:0007669"/>
    <property type="project" value="UniProtKB-KW"/>
</dbReference>
<dbReference type="Proteomes" id="UP000251088">
    <property type="component" value="Unassembled WGS sequence"/>
</dbReference>
<evidence type="ECO:0000256" key="8">
    <source>
        <dbReference type="ARBA" id="ARBA00023012"/>
    </source>
</evidence>
<dbReference type="Pfam" id="PF02518">
    <property type="entry name" value="HATPase_c"/>
    <property type="match status" value="1"/>
</dbReference>
<evidence type="ECO:0000256" key="7">
    <source>
        <dbReference type="ARBA" id="ARBA00022840"/>
    </source>
</evidence>
<dbReference type="InterPro" id="IPR036890">
    <property type="entry name" value="HATPase_C_sf"/>
</dbReference>
<dbReference type="GO" id="GO:0000156">
    <property type="term" value="F:phosphorelay response regulator activity"/>
    <property type="evidence" value="ECO:0007669"/>
    <property type="project" value="TreeGrafter"/>
</dbReference>